<comment type="caution">
    <text evidence="2">The sequence shown here is derived from an EMBL/GenBank/DDBJ whole genome shotgun (WGS) entry which is preliminary data.</text>
</comment>
<keyword evidence="3" id="KW-1185">Reference proteome</keyword>
<feature type="compositionally biased region" description="Polar residues" evidence="1">
    <location>
        <begin position="1"/>
        <end position="11"/>
    </location>
</feature>
<dbReference type="PANTHER" id="PTHR36746">
    <property type="entry name" value="BNAC04G51760D PROTEIN"/>
    <property type="match status" value="1"/>
</dbReference>
<reference evidence="2 3" key="1">
    <citation type="submission" date="2024-01" db="EMBL/GenBank/DDBJ databases">
        <title>The genomes of 5 underutilized Papilionoideae crops provide insights into root nodulation and disease resistanc.</title>
        <authorList>
            <person name="Jiang F."/>
        </authorList>
    </citation>
    <scope>NUCLEOTIDE SEQUENCE [LARGE SCALE GENOMIC DNA]</scope>
    <source>
        <strain evidence="2">LVBAO_FW01</strain>
        <tissue evidence="2">Leaves</tissue>
    </source>
</reference>
<dbReference type="PANTHER" id="PTHR36746:SF3">
    <property type="entry name" value="DUF4005 DOMAIN-CONTAINING PROTEIN"/>
    <property type="match status" value="1"/>
</dbReference>
<gene>
    <name evidence="2" type="ORF">VNO77_17263</name>
</gene>
<evidence type="ECO:0000313" key="3">
    <source>
        <dbReference type="Proteomes" id="UP001367508"/>
    </source>
</evidence>
<name>A0AAN9LIN0_CANGL</name>
<evidence type="ECO:0000313" key="2">
    <source>
        <dbReference type="EMBL" id="KAK7336717.1"/>
    </source>
</evidence>
<protein>
    <submittedName>
        <fullName evidence="2">Uncharacterized protein</fullName>
    </submittedName>
</protein>
<feature type="compositionally biased region" description="Polar residues" evidence="1">
    <location>
        <begin position="110"/>
        <end position="127"/>
    </location>
</feature>
<proteinExistence type="predicted"/>
<feature type="region of interest" description="Disordered" evidence="1">
    <location>
        <begin position="1"/>
        <end position="72"/>
    </location>
</feature>
<dbReference type="Proteomes" id="UP001367508">
    <property type="component" value="Unassembled WGS sequence"/>
</dbReference>
<accession>A0AAN9LIN0</accession>
<evidence type="ECO:0000256" key="1">
    <source>
        <dbReference type="SAM" id="MobiDB-lite"/>
    </source>
</evidence>
<dbReference type="EMBL" id="JAYMYQ010000004">
    <property type="protein sequence ID" value="KAK7336717.1"/>
    <property type="molecule type" value="Genomic_DNA"/>
</dbReference>
<feature type="region of interest" description="Disordered" evidence="1">
    <location>
        <begin position="94"/>
        <end position="149"/>
    </location>
</feature>
<sequence>MGNRNSSNSKVHGQASKVASTEPGYGLRIGKPVSAFRDEVLGKSKAGTSRTSKGQRGIGVYSEPQCTTPLDNDDTFNDFIRRAKKNIRTVSHIGREQSHVAAAPPPDEASSVSNSKENQNDQFSSFIQRARKRLRTTSSIRKNGSFKSG</sequence>
<organism evidence="2 3">
    <name type="scientific">Canavalia gladiata</name>
    <name type="common">Sword bean</name>
    <name type="synonym">Dolichos gladiatus</name>
    <dbReference type="NCBI Taxonomy" id="3824"/>
    <lineage>
        <taxon>Eukaryota</taxon>
        <taxon>Viridiplantae</taxon>
        <taxon>Streptophyta</taxon>
        <taxon>Embryophyta</taxon>
        <taxon>Tracheophyta</taxon>
        <taxon>Spermatophyta</taxon>
        <taxon>Magnoliopsida</taxon>
        <taxon>eudicotyledons</taxon>
        <taxon>Gunneridae</taxon>
        <taxon>Pentapetalae</taxon>
        <taxon>rosids</taxon>
        <taxon>fabids</taxon>
        <taxon>Fabales</taxon>
        <taxon>Fabaceae</taxon>
        <taxon>Papilionoideae</taxon>
        <taxon>50 kb inversion clade</taxon>
        <taxon>NPAAA clade</taxon>
        <taxon>indigoferoid/millettioid clade</taxon>
        <taxon>Phaseoleae</taxon>
        <taxon>Canavalia</taxon>
    </lineage>
</organism>
<feature type="compositionally biased region" description="Polar residues" evidence="1">
    <location>
        <begin position="136"/>
        <end position="149"/>
    </location>
</feature>
<dbReference type="AlphaFoldDB" id="A0AAN9LIN0"/>